<dbReference type="Gene3D" id="1.10.10.10">
    <property type="entry name" value="Winged helix-like DNA-binding domain superfamily/Winged helix DNA-binding domain"/>
    <property type="match status" value="1"/>
</dbReference>
<dbReference type="EMBL" id="JBHLTM010000026">
    <property type="protein sequence ID" value="MFC0684184.1"/>
    <property type="molecule type" value="Genomic_DNA"/>
</dbReference>
<dbReference type="SUPFAM" id="SSF46785">
    <property type="entry name" value="Winged helix' DNA-binding domain"/>
    <property type="match status" value="1"/>
</dbReference>
<dbReference type="SUPFAM" id="SSF53850">
    <property type="entry name" value="Periplasmic binding protein-like II"/>
    <property type="match status" value="1"/>
</dbReference>
<keyword evidence="4" id="KW-0804">Transcription</keyword>
<organism evidence="6 7">
    <name type="scientific">Novosphingobium clariflavum</name>
    <dbReference type="NCBI Taxonomy" id="2029884"/>
    <lineage>
        <taxon>Bacteria</taxon>
        <taxon>Pseudomonadati</taxon>
        <taxon>Pseudomonadota</taxon>
        <taxon>Alphaproteobacteria</taxon>
        <taxon>Sphingomonadales</taxon>
        <taxon>Sphingomonadaceae</taxon>
        <taxon>Novosphingobium</taxon>
    </lineage>
</organism>
<keyword evidence="7" id="KW-1185">Reference proteome</keyword>
<dbReference type="InterPro" id="IPR036390">
    <property type="entry name" value="WH_DNA-bd_sf"/>
</dbReference>
<dbReference type="PROSITE" id="PS50931">
    <property type="entry name" value="HTH_LYSR"/>
    <property type="match status" value="1"/>
</dbReference>
<keyword evidence="3" id="KW-0238">DNA-binding</keyword>
<evidence type="ECO:0000256" key="4">
    <source>
        <dbReference type="ARBA" id="ARBA00023163"/>
    </source>
</evidence>
<dbReference type="InterPro" id="IPR005119">
    <property type="entry name" value="LysR_subst-bd"/>
</dbReference>
<reference evidence="6 7" key="1">
    <citation type="submission" date="2024-09" db="EMBL/GenBank/DDBJ databases">
        <authorList>
            <person name="Sun Q."/>
            <person name="Mori K."/>
        </authorList>
    </citation>
    <scope>NUCLEOTIDE SEQUENCE [LARGE SCALE GENOMIC DNA]</scope>
    <source>
        <strain evidence="6 7">CICC 11035S</strain>
    </source>
</reference>
<keyword evidence="2" id="KW-0805">Transcription regulation</keyword>
<evidence type="ECO:0000256" key="2">
    <source>
        <dbReference type="ARBA" id="ARBA00023015"/>
    </source>
</evidence>
<evidence type="ECO:0000256" key="3">
    <source>
        <dbReference type="ARBA" id="ARBA00023125"/>
    </source>
</evidence>
<dbReference type="Pfam" id="PF00126">
    <property type="entry name" value="HTH_1"/>
    <property type="match status" value="1"/>
</dbReference>
<dbReference type="Pfam" id="PF03466">
    <property type="entry name" value="LysR_substrate"/>
    <property type="match status" value="1"/>
</dbReference>
<comment type="caution">
    <text evidence="6">The sequence shown here is derived from an EMBL/GenBank/DDBJ whole genome shotgun (WGS) entry which is preliminary data.</text>
</comment>
<evidence type="ECO:0000259" key="5">
    <source>
        <dbReference type="PROSITE" id="PS50931"/>
    </source>
</evidence>
<protein>
    <submittedName>
        <fullName evidence="6">LysR family transcriptional regulator</fullName>
    </submittedName>
</protein>
<name>A0ABV6S4L8_9SPHN</name>
<evidence type="ECO:0000313" key="6">
    <source>
        <dbReference type="EMBL" id="MFC0684184.1"/>
    </source>
</evidence>
<dbReference type="InterPro" id="IPR058163">
    <property type="entry name" value="LysR-type_TF_proteobact-type"/>
</dbReference>
<proteinExistence type="inferred from homology"/>
<dbReference type="PANTHER" id="PTHR30537:SF31">
    <property type="entry name" value="TRANSCRIPTIONAL REGULATOR, LYSR FAMILY"/>
    <property type="match status" value="1"/>
</dbReference>
<accession>A0ABV6S4L8</accession>
<dbReference type="Gene3D" id="3.40.190.290">
    <property type="match status" value="1"/>
</dbReference>
<evidence type="ECO:0000256" key="1">
    <source>
        <dbReference type="ARBA" id="ARBA00009437"/>
    </source>
</evidence>
<evidence type="ECO:0000313" key="7">
    <source>
        <dbReference type="Proteomes" id="UP001589858"/>
    </source>
</evidence>
<dbReference type="PANTHER" id="PTHR30537">
    <property type="entry name" value="HTH-TYPE TRANSCRIPTIONAL REGULATOR"/>
    <property type="match status" value="1"/>
</dbReference>
<dbReference type="Proteomes" id="UP001589858">
    <property type="component" value="Unassembled WGS sequence"/>
</dbReference>
<dbReference type="InterPro" id="IPR036388">
    <property type="entry name" value="WH-like_DNA-bd_sf"/>
</dbReference>
<dbReference type="InterPro" id="IPR000847">
    <property type="entry name" value="LysR_HTH_N"/>
</dbReference>
<sequence length="306" mass="33984">MDLEDLRSFAMVVRHGGFSAAERVTGDARGKLSKRVAKLERDLGARLLERSTRSVRVTDVGLEVYRQCEIIEEGLAATRAVAQRSREDVSGLLRIACPPGLSRFLGAEGLASFLTRYPQVRVDMHLTSRRVDIIGEGYDIALRVELEKETDLSLTMRQLGRGQRILVAAPRFLADLAAPVAIDMLAQMPTLSVGEHAEQHRWELVDDEGAQRRILHHPRLCSNDSSIVRDAALEGLGVALLHERACRQDIAAGRLERVLPQWHTTAAVLHMVFATRLGMSAALRAFIDHYADQPFFTLEAPPLATR</sequence>
<feature type="domain" description="HTH lysR-type" evidence="5">
    <location>
        <begin position="1"/>
        <end position="58"/>
    </location>
</feature>
<gene>
    <name evidence="6" type="ORF">ACFFF8_06225</name>
</gene>
<comment type="similarity">
    <text evidence="1">Belongs to the LysR transcriptional regulatory family.</text>
</comment>
<dbReference type="RefSeq" id="WP_267218208.1">
    <property type="nucleotide sequence ID" value="NZ_JAPCWC010000001.1"/>
</dbReference>